<dbReference type="PROSITE" id="PS00036">
    <property type="entry name" value="BZIP_BASIC"/>
    <property type="match status" value="1"/>
</dbReference>
<evidence type="ECO:0000259" key="9">
    <source>
        <dbReference type="PROSITE" id="PS50217"/>
    </source>
</evidence>
<keyword evidence="4" id="KW-0805">Transcription regulation</keyword>
<dbReference type="PROSITE" id="PS50217">
    <property type="entry name" value="BZIP"/>
    <property type="match status" value="1"/>
</dbReference>
<dbReference type="PANTHER" id="PTHR47416">
    <property type="entry name" value="BASIC-LEUCINE ZIPPER TRANSCRIPTION FACTOR F-RELATED"/>
    <property type="match status" value="1"/>
</dbReference>
<proteinExistence type="inferred from homology"/>
<gene>
    <name evidence="10" type="primary">BZIP60</name>
    <name evidence="10" type="ORF">CFP56_038556</name>
</gene>
<feature type="domain" description="BZIP" evidence="9">
    <location>
        <begin position="143"/>
        <end position="185"/>
    </location>
</feature>
<dbReference type="InterPro" id="IPR046347">
    <property type="entry name" value="bZIP_sf"/>
</dbReference>
<protein>
    <submittedName>
        <fullName evidence="10">Bzip transcription factor 60</fullName>
    </submittedName>
</protein>
<evidence type="ECO:0000313" key="11">
    <source>
        <dbReference type="Proteomes" id="UP000237347"/>
    </source>
</evidence>
<keyword evidence="5" id="KW-0238">DNA-binding</keyword>
<dbReference type="GO" id="GO:0005634">
    <property type="term" value="C:nucleus"/>
    <property type="evidence" value="ECO:0007669"/>
    <property type="project" value="UniProtKB-SubCell"/>
</dbReference>
<evidence type="ECO:0000256" key="1">
    <source>
        <dbReference type="ARBA" id="ARBA00004123"/>
    </source>
</evidence>
<evidence type="ECO:0000256" key="7">
    <source>
        <dbReference type="ARBA" id="ARBA00023242"/>
    </source>
</evidence>
<dbReference type="GO" id="GO:0005789">
    <property type="term" value="C:endoplasmic reticulum membrane"/>
    <property type="evidence" value="ECO:0007669"/>
    <property type="project" value="UniProtKB-SubCell"/>
</dbReference>
<dbReference type="GO" id="GO:0030968">
    <property type="term" value="P:endoplasmic reticulum unfolded protein response"/>
    <property type="evidence" value="ECO:0007669"/>
    <property type="project" value="EnsemblPlants"/>
</dbReference>
<dbReference type="SUPFAM" id="SSF57959">
    <property type="entry name" value="Leucine zipper domain"/>
    <property type="match status" value="1"/>
</dbReference>
<keyword evidence="6" id="KW-0804">Transcription</keyword>
<dbReference type="AlphaFoldDB" id="A0AAW0LNA4"/>
<evidence type="ECO:0000256" key="4">
    <source>
        <dbReference type="ARBA" id="ARBA00023015"/>
    </source>
</evidence>
<dbReference type="EMBL" id="PKMF04000074">
    <property type="protein sequence ID" value="KAK7852532.1"/>
    <property type="molecule type" value="Genomic_DNA"/>
</dbReference>
<feature type="compositionally biased region" description="Acidic residues" evidence="8">
    <location>
        <begin position="127"/>
        <end position="141"/>
    </location>
</feature>
<evidence type="ECO:0000256" key="8">
    <source>
        <dbReference type="SAM" id="MobiDB-lite"/>
    </source>
</evidence>
<comment type="caution">
    <text evidence="10">The sequence shown here is derived from an EMBL/GenBank/DDBJ whole genome shotgun (WGS) entry which is preliminary data.</text>
</comment>
<comment type="subcellular location">
    <subcellularLocation>
        <location evidence="2">Endoplasmic reticulum membrane</location>
        <topology evidence="2">Single-pass membrane protein</topology>
    </subcellularLocation>
    <subcellularLocation>
        <location evidence="1">Nucleus</location>
    </subcellularLocation>
</comment>
<name>A0AAW0LNA4_QUESU</name>
<feature type="region of interest" description="Disordered" evidence="8">
    <location>
        <begin position="94"/>
        <end position="160"/>
    </location>
</feature>
<dbReference type="InterPro" id="IPR004827">
    <property type="entry name" value="bZIP"/>
</dbReference>
<dbReference type="SMART" id="SM00338">
    <property type="entry name" value="BRLZ"/>
    <property type="match status" value="1"/>
</dbReference>
<evidence type="ECO:0000256" key="3">
    <source>
        <dbReference type="ARBA" id="ARBA00007163"/>
    </source>
</evidence>
<keyword evidence="7" id="KW-0539">Nucleus</keyword>
<dbReference type="Gene3D" id="1.20.5.170">
    <property type="match status" value="1"/>
</dbReference>
<dbReference type="Gramene" id="rna-CFP56_25607">
    <property type="protein sequence ID" value="cds-POF02904.1"/>
    <property type="gene ID" value="gene-CFP56_25607"/>
</dbReference>
<dbReference type="Pfam" id="PF00170">
    <property type="entry name" value="bZIP_1"/>
    <property type="match status" value="1"/>
</dbReference>
<evidence type="ECO:0000256" key="5">
    <source>
        <dbReference type="ARBA" id="ARBA00023125"/>
    </source>
</evidence>
<evidence type="ECO:0000313" key="10">
    <source>
        <dbReference type="EMBL" id="KAK7852532.1"/>
    </source>
</evidence>
<feature type="region of interest" description="Disordered" evidence="8">
    <location>
        <begin position="51"/>
        <end position="73"/>
    </location>
</feature>
<dbReference type="GO" id="GO:0043565">
    <property type="term" value="F:sequence-specific DNA binding"/>
    <property type="evidence" value="ECO:0007669"/>
    <property type="project" value="EnsemblPlants"/>
</dbReference>
<accession>A0AAW0LNA4</accession>
<keyword evidence="11" id="KW-1185">Reference proteome</keyword>
<sequence length="309" mass="34165">MGDADFLNDEILEQIDWDSFFDESPEDGNAFSLEPMGLLDSVSPEIDEIQTFLMNDDDDNDNNNNNNSGAAEPSNEFCDSFFADILVNSPVEASGEVVDASSPIDKDSSGDSDDGNVSSVKEKVDNDDQAQDDDDAADADDPTSKKRRRQLRNRDAAVRSRERKKMYVRDLELKSRYLEGECRRLGHLLQCCYAENQALRLSLHSGSAFGASATKQESAVLFLESLLLGSLLWFLGIMCLFNLPAMPQLILEIVPLVNVGLGNPGVALRGARSKMFGDLMVQSFVKSRRCKASRTKMKPSYLVLTNLVL</sequence>
<dbReference type="GO" id="GO:0003700">
    <property type="term" value="F:DNA-binding transcription factor activity"/>
    <property type="evidence" value="ECO:0007669"/>
    <property type="project" value="EnsemblPlants"/>
</dbReference>
<reference evidence="10 11" key="1">
    <citation type="journal article" date="2018" name="Sci. Data">
        <title>The draft genome sequence of cork oak.</title>
        <authorList>
            <person name="Ramos A.M."/>
            <person name="Usie A."/>
            <person name="Barbosa P."/>
            <person name="Barros P.M."/>
            <person name="Capote T."/>
            <person name="Chaves I."/>
            <person name="Simoes F."/>
            <person name="Abreu I."/>
            <person name="Carrasquinho I."/>
            <person name="Faro C."/>
            <person name="Guimaraes J.B."/>
            <person name="Mendonca D."/>
            <person name="Nobrega F."/>
            <person name="Rodrigues L."/>
            <person name="Saibo N.J.M."/>
            <person name="Varela M.C."/>
            <person name="Egas C."/>
            <person name="Matos J."/>
            <person name="Miguel C.M."/>
            <person name="Oliveira M.M."/>
            <person name="Ricardo C.P."/>
            <person name="Goncalves S."/>
        </authorList>
    </citation>
    <scope>NUCLEOTIDE SEQUENCE [LARGE SCALE GENOMIC DNA]</scope>
    <source>
        <strain evidence="11">cv. HL8</strain>
    </source>
</reference>
<dbReference type="PANTHER" id="PTHR47416:SF8">
    <property type="entry name" value="BASIC-LEUCINE ZIPPER TRANSCRIPTION FACTOR E-RELATED"/>
    <property type="match status" value="1"/>
</dbReference>
<dbReference type="Proteomes" id="UP000237347">
    <property type="component" value="Unassembled WGS sequence"/>
</dbReference>
<evidence type="ECO:0000256" key="2">
    <source>
        <dbReference type="ARBA" id="ARBA00004389"/>
    </source>
</evidence>
<evidence type="ECO:0000256" key="6">
    <source>
        <dbReference type="ARBA" id="ARBA00023163"/>
    </source>
</evidence>
<organism evidence="10 11">
    <name type="scientific">Quercus suber</name>
    <name type="common">Cork oak</name>
    <dbReference type="NCBI Taxonomy" id="58331"/>
    <lineage>
        <taxon>Eukaryota</taxon>
        <taxon>Viridiplantae</taxon>
        <taxon>Streptophyta</taxon>
        <taxon>Embryophyta</taxon>
        <taxon>Tracheophyta</taxon>
        <taxon>Spermatophyta</taxon>
        <taxon>Magnoliopsida</taxon>
        <taxon>eudicotyledons</taxon>
        <taxon>Gunneridae</taxon>
        <taxon>Pentapetalae</taxon>
        <taxon>rosids</taxon>
        <taxon>fabids</taxon>
        <taxon>Fagales</taxon>
        <taxon>Fagaceae</taxon>
        <taxon>Quercus</taxon>
    </lineage>
</organism>
<comment type="similarity">
    <text evidence="3">Belongs to the bZIP family.</text>
</comment>
<dbReference type="CDD" id="cd14704">
    <property type="entry name" value="bZIP_HY5-like"/>
    <property type="match status" value="1"/>
</dbReference>